<organism evidence="1">
    <name type="scientific">Medicago truncatula</name>
    <name type="common">Barrel medic</name>
    <name type="synonym">Medicago tribuloides</name>
    <dbReference type="NCBI Taxonomy" id="3880"/>
    <lineage>
        <taxon>Eukaryota</taxon>
        <taxon>Viridiplantae</taxon>
        <taxon>Streptophyta</taxon>
        <taxon>Embryophyta</taxon>
        <taxon>Tracheophyta</taxon>
        <taxon>Spermatophyta</taxon>
        <taxon>Magnoliopsida</taxon>
        <taxon>eudicotyledons</taxon>
        <taxon>Gunneridae</taxon>
        <taxon>Pentapetalae</taxon>
        <taxon>rosids</taxon>
        <taxon>fabids</taxon>
        <taxon>Fabales</taxon>
        <taxon>Fabaceae</taxon>
        <taxon>Papilionoideae</taxon>
        <taxon>50 kb inversion clade</taxon>
        <taxon>NPAAA clade</taxon>
        <taxon>Hologalegina</taxon>
        <taxon>IRL clade</taxon>
        <taxon>Trifolieae</taxon>
        <taxon>Medicago</taxon>
    </lineage>
</organism>
<sequence length="116" mass="12018">MSVMCPPMNAPKVTAGLTCPPEMLAPTETATKSANACDSDAATNPAGVAAPLFVSLLYAMPEPSPAKTKMSIEMNSASAALSASALPNSEGFPIAILEIGIVLYFFFSQRNFSSLD</sequence>
<proteinExistence type="evidence at transcript level"/>
<dbReference type="EMBL" id="BT144445">
    <property type="protein sequence ID" value="AFK44239.1"/>
    <property type="molecule type" value="mRNA"/>
</dbReference>
<evidence type="ECO:0000313" key="1">
    <source>
        <dbReference type="EMBL" id="AFK44239.1"/>
    </source>
</evidence>
<name>I3SVE7_MEDTR</name>
<protein>
    <submittedName>
        <fullName evidence="1">Uncharacterized protein</fullName>
    </submittedName>
</protein>
<reference evidence="1" key="1">
    <citation type="submission" date="2012-05" db="EMBL/GenBank/DDBJ databases">
        <authorList>
            <person name="Krishnakumar V."/>
            <person name="Cheung F."/>
            <person name="Xiao Y."/>
            <person name="Chan A."/>
            <person name="Moskal W.A."/>
            <person name="Town C.D."/>
        </authorList>
    </citation>
    <scope>NUCLEOTIDE SEQUENCE</scope>
</reference>
<dbReference type="AlphaFoldDB" id="I3SVE7"/>
<accession>I3SVE7</accession>